<gene>
    <name evidence="1" type="ORF">SO802_014363</name>
</gene>
<evidence type="ECO:0000313" key="2">
    <source>
        <dbReference type="Proteomes" id="UP001459277"/>
    </source>
</evidence>
<proteinExistence type="predicted"/>
<comment type="caution">
    <text evidence="1">The sequence shown here is derived from an EMBL/GenBank/DDBJ whole genome shotgun (WGS) entry which is preliminary data.</text>
</comment>
<dbReference type="AlphaFoldDB" id="A0AAW2CR78"/>
<dbReference type="EMBL" id="JAZDWU010000005">
    <property type="protein sequence ID" value="KAL0000582.1"/>
    <property type="molecule type" value="Genomic_DNA"/>
</dbReference>
<accession>A0AAW2CR78</accession>
<keyword evidence="2" id="KW-1185">Reference proteome</keyword>
<dbReference type="PANTHER" id="PTHR47150">
    <property type="entry name" value="OS12G0169200 PROTEIN"/>
    <property type="match status" value="1"/>
</dbReference>
<sequence>MVASMNRSLFRKLLLDDSDEDEIIEELVMETSQPKHRHSIRRNHLVGHERPFLDYFAPTPIYPPVLFRRTFRMKRSFFLRIQSKHAFFGLLGSNNDINVLEQSHIFNELVEGRAPAVHYSINGHDYTMGYYLADGIYPKWTIFVKTIPAPQGHKRKLLATAQEACRKDVERTFGVLQARFAIVHGPTRFFHLATL</sequence>
<organism evidence="1 2">
    <name type="scientific">Lithocarpus litseifolius</name>
    <dbReference type="NCBI Taxonomy" id="425828"/>
    <lineage>
        <taxon>Eukaryota</taxon>
        <taxon>Viridiplantae</taxon>
        <taxon>Streptophyta</taxon>
        <taxon>Embryophyta</taxon>
        <taxon>Tracheophyta</taxon>
        <taxon>Spermatophyta</taxon>
        <taxon>Magnoliopsida</taxon>
        <taxon>eudicotyledons</taxon>
        <taxon>Gunneridae</taxon>
        <taxon>Pentapetalae</taxon>
        <taxon>rosids</taxon>
        <taxon>fabids</taxon>
        <taxon>Fagales</taxon>
        <taxon>Fagaceae</taxon>
        <taxon>Lithocarpus</taxon>
    </lineage>
</organism>
<name>A0AAW2CR78_9ROSI</name>
<evidence type="ECO:0008006" key="3">
    <source>
        <dbReference type="Google" id="ProtNLM"/>
    </source>
</evidence>
<protein>
    <recommendedName>
        <fullName evidence="3">Protein ALP1-like</fullName>
    </recommendedName>
</protein>
<evidence type="ECO:0000313" key="1">
    <source>
        <dbReference type="EMBL" id="KAL0000582.1"/>
    </source>
</evidence>
<dbReference type="Proteomes" id="UP001459277">
    <property type="component" value="Unassembled WGS sequence"/>
</dbReference>
<reference evidence="1 2" key="1">
    <citation type="submission" date="2024-01" db="EMBL/GenBank/DDBJ databases">
        <title>A telomere-to-telomere, gap-free genome of sweet tea (Lithocarpus litseifolius).</title>
        <authorList>
            <person name="Zhou J."/>
        </authorList>
    </citation>
    <scope>NUCLEOTIDE SEQUENCE [LARGE SCALE GENOMIC DNA]</scope>
    <source>
        <strain evidence="1">Zhou-2022a</strain>
        <tissue evidence="1">Leaf</tissue>
    </source>
</reference>
<dbReference type="InterPro" id="IPR006912">
    <property type="entry name" value="Harbinger_derived_prot"/>
</dbReference>
<dbReference type="PANTHER" id="PTHR47150:SF7">
    <property type="entry name" value="NUCLEASE"/>
    <property type="match status" value="1"/>
</dbReference>
<dbReference type="Pfam" id="PF04827">
    <property type="entry name" value="Plant_tran"/>
    <property type="match status" value="1"/>
</dbReference>